<dbReference type="InterPro" id="IPR027417">
    <property type="entry name" value="P-loop_NTPase"/>
</dbReference>
<evidence type="ECO:0000313" key="1">
    <source>
        <dbReference type="EMBL" id="KKL90504.1"/>
    </source>
</evidence>
<proteinExistence type="predicted"/>
<evidence type="ECO:0008006" key="2">
    <source>
        <dbReference type="Google" id="ProtNLM"/>
    </source>
</evidence>
<dbReference type="AlphaFoldDB" id="A0A0F9FVN9"/>
<accession>A0A0F9FVN9</accession>
<dbReference type="Pfam" id="PF13479">
    <property type="entry name" value="AAA_24"/>
    <property type="match status" value="1"/>
</dbReference>
<protein>
    <recommendedName>
        <fullName evidence="2">AAA+ ATPase domain-containing protein</fullName>
    </recommendedName>
</protein>
<gene>
    <name evidence="1" type="ORF">LCGC14_1904020</name>
</gene>
<dbReference type="SUPFAM" id="SSF52540">
    <property type="entry name" value="P-loop containing nucleoside triphosphate hydrolases"/>
    <property type="match status" value="1"/>
</dbReference>
<sequence>MSKLLDQLSDRFYGGISLLVCGPPGTGKSTLLGSVLSHGKTLLIALRPNEVNSYGYRSLPKDQITLIYDRGWKPDLDKFVASGFHELMVLLYELQEDETYDFVLLDPLTDAFVLAQHEIMAKEKSPTFQDMQNSQGAYGALRHKSIALGKAVTDLQFAKKPKHVLAAIHTQPAKEDEKGHATVTYSGEVLPAIEGSYRELIAGEFDIVLHTTISRSFKEGTSYGVEVVTNAKRHNKIRLAPALEVKTLPNDFGKVMEVILEAK</sequence>
<dbReference type="EMBL" id="LAZR01019990">
    <property type="protein sequence ID" value="KKL90504.1"/>
    <property type="molecule type" value="Genomic_DNA"/>
</dbReference>
<reference evidence="1" key="1">
    <citation type="journal article" date="2015" name="Nature">
        <title>Complex archaea that bridge the gap between prokaryotes and eukaryotes.</title>
        <authorList>
            <person name="Spang A."/>
            <person name="Saw J.H."/>
            <person name="Jorgensen S.L."/>
            <person name="Zaremba-Niedzwiedzka K."/>
            <person name="Martijn J."/>
            <person name="Lind A.E."/>
            <person name="van Eijk R."/>
            <person name="Schleper C."/>
            <person name="Guy L."/>
            <person name="Ettema T.J."/>
        </authorList>
    </citation>
    <scope>NUCLEOTIDE SEQUENCE</scope>
</reference>
<name>A0A0F9FVN9_9ZZZZ</name>
<comment type="caution">
    <text evidence="1">The sequence shown here is derived from an EMBL/GenBank/DDBJ whole genome shotgun (WGS) entry which is preliminary data.</text>
</comment>
<organism evidence="1">
    <name type="scientific">marine sediment metagenome</name>
    <dbReference type="NCBI Taxonomy" id="412755"/>
    <lineage>
        <taxon>unclassified sequences</taxon>
        <taxon>metagenomes</taxon>
        <taxon>ecological metagenomes</taxon>
    </lineage>
</organism>